<dbReference type="EMBL" id="JBHTOC010000002">
    <property type="protein sequence ID" value="MFD1429077.1"/>
    <property type="molecule type" value="Genomic_DNA"/>
</dbReference>
<proteinExistence type="predicted"/>
<keyword evidence="1" id="KW-1133">Transmembrane helix</keyword>
<evidence type="ECO:0000313" key="3">
    <source>
        <dbReference type="Proteomes" id="UP001597196"/>
    </source>
</evidence>
<keyword evidence="1" id="KW-0472">Membrane</keyword>
<sequence>MAKQYTATSAGWLAFFSIIYGVLLTVFAVSLGFALTLGEPAKLSGQLTSQPALGVIEKDANRVVTKTVTDAGITLPDDAELVPTAALKEALNTGVHAAAKMDLAYDFSAFTKKVATHTEAVVAESGKSLTTKQKTALTTALDKMMAKHVRTEIMQQGYGTVYGFVALALETAAIVCGILGVLCLLIMGKSSHSWRRFLVTSGRITYVIGFVGGIAALVVAVPNIAGSIHFGDLHPEILQTMITGFAGTWQTVAGVVILVGLLTAAVGHFFRGPSGEKTEASTEAA</sequence>
<dbReference type="Proteomes" id="UP001597196">
    <property type="component" value="Unassembled WGS sequence"/>
</dbReference>
<evidence type="ECO:0008006" key="4">
    <source>
        <dbReference type="Google" id="ProtNLM"/>
    </source>
</evidence>
<comment type="caution">
    <text evidence="2">The sequence shown here is derived from an EMBL/GenBank/DDBJ whole genome shotgun (WGS) entry which is preliminary data.</text>
</comment>
<protein>
    <recommendedName>
        <fullName evidence="4">ABC transporter permease</fullName>
    </recommendedName>
</protein>
<evidence type="ECO:0000256" key="1">
    <source>
        <dbReference type="SAM" id="Phobius"/>
    </source>
</evidence>
<feature type="transmembrane region" description="Helical" evidence="1">
    <location>
        <begin position="12"/>
        <end position="35"/>
    </location>
</feature>
<accession>A0ABW4CFK8</accession>
<name>A0ABW4CFK8_9LACO</name>
<feature type="transmembrane region" description="Helical" evidence="1">
    <location>
        <begin position="161"/>
        <end position="186"/>
    </location>
</feature>
<dbReference type="RefSeq" id="WP_203627154.1">
    <property type="nucleotide sequence ID" value="NZ_BOLQ01000011.1"/>
</dbReference>
<feature type="transmembrane region" description="Helical" evidence="1">
    <location>
        <begin position="206"/>
        <end position="228"/>
    </location>
</feature>
<evidence type="ECO:0000313" key="2">
    <source>
        <dbReference type="EMBL" id="MFD1429077.1"/>
    </source>
</evidence>
<gene>
    <name evidence="2" type="ORF">ACFQ4P_02285</name>
</gene>
<keyword evidence="3" id="KW-1185">Reference proteome</keyword>
<feature type="transmembrane region" description="Helical" evidence="1">
    <location>
        <begin position="248"/>
        <end position="270"/>
    </location>
</feature>
<reference evidence="3" key="1">
    <citation type="journal article" date="2019" name="Int. J. Syst. Evol. Microbiol.">
        <title>The Global Catalogue of Microorganisms (GCM) 10K type strain sequencing project: providing services to taxonomists for standard genome sequencing and annotation.</title>
        <authorList>
            <consortium name="The Broad Institute Genomics Platform"/>
            <consortium name="The Broad Institute Genome Sequencing Center for Infectious Disease"/>
            <person name="Wu L."/>
            <person name="Ma J."/>
        </authorList>
    </citation>
    <scope>NUCLEOTIDE SEQUENCE [LARGE SCALE GENOMIC DNA]</scope>
    <source>
        <strain evidence="3">CCM 8980</strain>
    </source>
</reference>
<organism evidence="2 3">
    <name type="scientific">Lacticaseibacillus mingshuiensis</name>
    <dbReference type="NCBI Taxonomy" id="2799574"/>
    <lineage>
        <taxon>Bacteria</taxon>
        <taxon>Bacillati</taxon>
        <taxon>Bacillota</taxon>
        <taxon>Bacilli</taxon>
        <taxon>Lactobacillales</taxon>
        <taxon>Lactobacillaceae</taxon>
        <taxon>Lacticaseibacillus</taxon>
    </lineage>
</organism>
<keyword evidence="1" id="KW-0812">Transmembrane</keyword>